<dbReference type="PANTHER" id="PTHR34562:SF8">
    <property type="entry name" value="WPP DOMAIN-INTERACTING PROTEIN 1"/>
    <property type="match status" value="1"/>
</dbReference>
<name>A0AAQ3QIJ0_9LILI</name>
<feature type="coiled-coil region" evidence="1">
    <location>
        <begin position="35"/>
        <end position="69"/>
    </location>
</feature>
<dbReference type="AlphaFoldDB" id="A0AAQ3QIJ0"/>
<dbReference type="EMBL" id="CP136895">
    <property type="protein sequence ID" value="WOL12524.1"/>
    <property type="molecule type" value="Genomic_DNA"/>
</dbReference>
<accession>A0AAQ3QIJ0</accession>
<dbReference type="Proteomes" id="UP001327560">
    <property type="component" value="Chromosome 6"/>
</dbReference>
<reference evidence="2 3" key="1">
    <citation type="submission" date="2023-10" db="EMBL/GenBank/DDBJ databases">
        <title>Chromosome-scale genome assembly provides insights into flower coloration mechanisms of Canna indica.</title>
        <authorList>
            <person name="Li C."/>
        </authorList>
    </citation>
    <scope>NUCLEOTIDE SEQUENCE [LARGE SCALE GENOMIC DNA]</scope>
    <source>
        <tissue evidence="2">Flower</tissue>
    </source>
</reference>
<organism evidence="2 3">
    <name type="scientific">Canna indica</name>
    <name type="common">Indian-shot</name>
    <dbReference type="NCBI Taxonomy" id="4628"/>
    <lineage>
        <taxon>Eukaryota</taxon>
        <taxon>Viridiplantae</taxon>
        <taxon>Streptophyta</taxon>
        <taxon>Embryophyta</taxon>
        <taxon>Tracheophyta</taxon>
        <taxon>Spermatophyta</taxon>
        <taxon>Magnoliopsida</taxon>
        <taxon>Liliopsida</taxon>
        <taxon>Zingiberales</taxon>
        <taxon>Cannaceae</taxon>
        <taxon>Canna</taxon>
    </lineage>
</organism>
<keyword evidence="1" id="KW-0175">Coiled coil</keyword>
<keyword evidence="3" id="KW-1185">Reference proteome</keyword>
<dbReference type="InterPro" id="IPR044696">
    <property type="entry name" value="WIP1/2/3"/>
</dbReference>
<proteinExistence type="predicted"/>
<evidence type="ECO:0000313" key="2">
    <source>
        <dbReference type="EMBL" id="WOL12524.1"/>
    </source>
</evidence>
<dbReference type="PANTHER" id="PTHR34562">
    <property type="entry name" value="WPP DOMAIN-INTERACTING PROTEIN 2"/>
    <property type="match status" value="1"/>
</dbReference>
<sequence length="101" mass="11335">MVEISTNILVDDCDGLDAQYQKTKGISSLTVEANLVELVKKIEHLECKLEEALNEVKTKESEVLELEVILDRTGNEVDNTDVSLIEEKCQKMEVELANLIT</sequence>
<protein>
    <submittedName>
        <fullName evidence="2">WPP domain-interacting protein 1-like</fullName>
    </submittedName>
</protein>
<evidence type="ECO:0000256" key="1">
    <source>
        <dbReference type="SAM" id="Coils"/>
    </source>
</evidence>
<gene>
    <name evidence="2" type="ORF">Cni_G21291</name>
</gene>
<evidence type="ECO:0000313" key="3">
    <source>
        <dbReference type="Proteomes" id="UP001327560"/>
    </source>
</evidence>